<feature type="domain" description="SGNH hydrolase-type esterase" evidence="1">
    <location>
        <begin position="32"/>
        <end position="206"/>
    </location>
</feature>
<dbReference type="CDD" id="cd01832">
    <property type="entry name" value="SGNH_hydrolase_like_1"/>
    <property type="match status" value="1"/>
</dbReference>
<dbReference type="InterPro" id="IPR053140">
    <property type="entry name" value="GDSL_Rv0518-like"/>
</dbReference>
<dbReference type="RefSeq" id="WP_378616773.1">
    <property type="nucleotide sequence ID" value="NZ_JBHSAX010000033.1"/>
</dbReference>
<dbReference type="EC" id="3.1.-.-" evidence="2"/>
<organism evidence="2 3">
    <name type="scientific">Nocardia jiangsuensis</name>
    <dbReference type="NCBI Taxonomy" id="1691563"/>
    <lineage>
        <taxon>Bacteria</taxon>
        <taxon>Bacillati</taxon>
        <taxon>Actinomycetota</taxon>
        <taxon>Actinomycetes</taxon>
        <taxon>Mycobacteriales</taxon>
        <taxon>Nocardiaceae</taxon>
        <taxon>Nocardia</taxon>
    </lineage>
</organism>
<dbReference type="PANTHER" id="PTHR43784">
    <property type="entry name" value="GDSL-LIKE LIPASE/ACYLHYDROLASE, PUTATIVE (AFU_ORTHOLOGUE AFUA_2G00820)-RELATED"/>
    <property type="match status" value="1"/>
</dbReference>
<dbReference type="Pfam" id="PF13472">
    <property type="entry name" value="Lipase_GDSL_2"/>
    <property type="match status" value="1"/>
</dbReference>
<dbReference type="EMBL" id="JBHSAX010000033">
    <property type="protein sequence ID" value="MFC3966234.1"/>
    <property type="molecule type" value="Genomic_DNA"/>
</dbReference>
<evidence type="ECO:0000259" key="1">
    <source>
        <dbReference type="Pfam" id="PF13472"/>
    </source>
</evidence>
<evidence type="ECO:0000313" key="2">
    <source>
        <dbReference type="EMBL" id="MFC3966234.1"/>
    </source>
</evidence>
<sequence>MQTFTEADDPALLTVQTAAALLADAPWRRFAVVGDSIAQGIGDSTPGYRDAGWADRVADALRRVRPELAYLNTGRKGATSAEVLAEQLGAALAFEPDLVHIVCGGNDLFVPEPDLPATHANLDALFAAFAGRGTRISTFTLTDVWDREQMRAMRGMRERMSALNDVIRAVAARYDAVLLELWPHPIRLRPDLMSADLIHFSMGGQAALASAVVQRLAQELEAVPR</sequence>
<keyword evidence="2" id="KW-0378">Hydrolase</keyword>
<reference evidence="3" key="1">
    <citation type="journal article" date="2019" name="Int. J. Syst. Evol. Microbiol.">
        <title>The Global Catalogue of Microorganisms (GCM) 10K type strain sequencing project: providing services to taxonomists for standard genome sequencing and annotation.</title>
        <authorList>
            <consortium name="The Broad Institute Genomics Platform"/>
            <consortium name="The Broad Institute Genome Sequencing Center for Infectious Disease"/>
            <person name="Wu L."/>
            <person name="Ma J."/>
        </authorList>
    </citation>
    <scope>NUCLEOTIDE SEQUENCE [LARGE SCALE GENOMIC DNA]</scope>
    <source>
        <strain evidence="3">CGMCC 4.7330</strain>
    </source>
</reference>
<protein>
    <submittedName>
        <fullName evidence="2">SGNH/GDSL hydrolase family protein</fullName>
        <ecNumber evidence="2">3.1.-.-</ecNumber>
    </submittedName>
</protein>
<proteinExistence type="predicted"/>
<dbReference type="InterPro" id="IPR013830">
    <property type="entry name" value="SGNH_hydro"/>
</dbReference>
<evidence type="ECO:0000313" key="3">
    <source>
        <dbReference type="Proteomes" id="UP001595696"/>
    </source>
</evidence>
<dbReference type="InterPro" id="IPR036514">
    <property type="entry name" value="SGNH_hydro_sf"/>
</dbReference>
<name>A0ABV8E2P2_9NOCA</name>
<dbReference type="Gene3D" id="3.40.50.1110">
    <property type="entry name" value="SGNH hydrolase"/>
    <property type="match status" value="1"/>
</dbReference>
<dbReference type="GO" id="GO:0016787">
    <property type="term" value="F:hydrolase activity"/>
    <property type="evidence" value="ECO:0007669"/>
    <property type="project" value="UniProtKB-KW"/>
</dbReference>
<dbReference type="SUPFAM" id="SSF52266">
    <property type="entry name" value="SGNH hydrolase"/>
    <property type="match status" value="1"/>
</dbReference>
<accession>A0ABV8E2P2</accession>
<comment type="caution">
    <text evidence="2">The sequence shown here is derived from an EMBL/GenBank/DDBJ whole genome shotgun (WGS) entry which is preliminary data.</text>
</comment>
<dbReference type="Proteomes" id="UP001595696">
    <property type="component" value="Unassembled WGS sequence"/>
</dbReference>
<gene>
    <name evidence="2" type="ORF">ACFO0B_29965</name>
</gene>
<keyword evidence="3" id="KW-1185">Reference proteome</keyword>
<dbReference type="PANTHER" id="PTHR43784:SF2">
    <property type="entry name" value="GDSL-LIKE LIPASE_ACYLHYDROLASE, PUTATIVE (AFU_ORTHOLOGUE AFUA_2G00820)-RELATED"/>
    <property type="match status" value="1"/>
</dbReference>